<dbReference type="InterPro" id="IPR032675">
    <property type="entry name" value="LRR_dom_sf"/>
</dbReference>
<accession>V4M003</accession>
<dbReference type="Pfam" id="PF23622">
    <property type="entry name" value="LRR_At1g61320_AtMIF1"/>
    <property type="match status" value="1"/>
</dbReference>
<organism evidence="3 4">
    <name type="scientific">Eutrema salsugineum</name>
    <name type="common">Saltwater cress</name>
    <name type="synonym">Sisymbrium salsugineum</name>
    <dbReference type="NCBI Taxonomy" id="72664"/>
    <lineage>
        <taxon>Eukaryota</taxon>
        <taxon>Viridiplantae</taxon>
        <taxon>Streptophyta</taxon>
        <taxon>Embryophyta</taxon>
        <taxon>Tracheophyta</taxon>
        <taxon>Spermatophyta</taxon>
        <taxon>Magnoliopsida</taxon>
        <taxon>eudicotyledons</taxon>
        <taxon>Gunneridae</taxon>
        <taxon>Pentapetalae</taxon>
        <taxon>rosids</taxon>
        <taxon>malvids</taxon>
        <taxon>Brassicales</taxon>
        <taxon>Brassicaceae</taxon>
        <taxon>Eutremeae</taxon>
        <taxon>Eutrema</taxon>
    </lineage>
</organism>
<dbReference type="Proteomes" id="UP000030689">
    <property type="component" value="Unassembled WGS sequence"/>
</dbReference>
<name>V4M003_EUTSA</name>
<dbReference type="Gene3D" id="3.80.10.10">
    <property type="entry name" value="Ribonuclease Inhibitor"/>
    <property type="match status" value="1"/>
</dbReference>
<dbReference type="InterPro" id="IPR050232">
    <property type="entry name" value="FBL13/AtMIF1-like"/>
</dbReference>
<keyword evidence="4" id="KW-1185">Reference proteome</keyword>
<dbReference type="PROSITE" id="PS50181">
    <property type="entry name" value="FBOX"/>
    <property type="match status" value="1"/>
</dbReference>
<evidence type="ECO:0000313" key="4">
    <source>
        <dbReference type="Proteomes" id="UP000030689"/>
    </source>
</evidence>
<sequence>MANSRRRRRENSIGGGGGGGGDSISSLPDELLQQILCLMPTKFAVRTSLLSKRWRRICMIQDRYTAPKMMSLYLRTGMASTVKHINRWIELAKSRKVENMSLQLKFKTSKYTFPDSFYTDSFLKELKVSIFYTDMIPRGSVSWTSLKKFSLSYCRLSDESLATILSGCPVLQSLTLYFCNELRVLDLSNSSSLRTLRVDRNYSAPTPMQIVAPHIHCLKLMNSQLPCTLVDVSSLAEAKLDFWYGSLHGTEADSVRKMQELLEKLHNVEKLTLGENFLQILSLPKLRGLPFPVFNVQALKLETFLFEYVIPPGIERLLQNSHYLKRLTLHARTCKNEVGFRWSNSRRDAESKHVATFIELMFKSIKTLEKMVVRLKDCYLEARGFKEMVQTLPHNNNDNVSIVFSDTRYK</sequence>
<dbReference type="OMA" id="VISGYWQ"/>
<dbReference type="KEGG" id="eus:EUTSA_v10021970mg"/>
<dbReference type="InterPro" id="IPR053781">
    <property type="entry name" value="F-box_AtFBL13-like"/>
</dbReference>
<dbReference type="InterPro" id="IPR036047">
    <property type="entry name" value="F-box-like_dom_sf"/>
</dbReference>
<protein>
    <recommendedName>
        <fullName evidence="2">F-box domain-containing protein</fullName>
    </recommendedName>
</protein>
<feature type="compositionally biased region" description="Gly residues" evidence="1">
    <location>
        <begin position="13"/>
        <end position="22"/>
    </location>
</feature>
<dbReference type="InterPro" id="IPR001810">
    <property type="entry name" value="F-box_dom"/>
</dbReference>
<dbReference type="Pfam" id="PF00646">
    <property type="entry name" value="F-box"/>
    <property type="match status" value="1"/>
</dbReference>
<dbReference type="Gramene" id="ESQ48097">
    <property type="protein sequence ID" value="ESQ48097"/>
    <property type="gene ID" value="EUTSA_v10021970mg"/>
</dbReference>
<dbReference type="PANTHER" id="PTHR31900">
    <property type="entry name" value="F-BOX/RNI SUPERFAMILY PROTEIN-RELATED"/>
    <property type="match status" value="1"/>
</dbReference>
<dbReference type="InterPro" id="IPR055357">
    <property type="entry name" value="LRR_At1g61320_AtMIF1"/>
</dbReference>
<dbReference type="CDD" id="cd22160">
    <property type="entry name" value="F-box_AtFBL13-like"/>
    <property type="match status" value="1"/>
</dbReference>
<evidence type="ECO:0000259" key="2">
    <source>
        <dbReference type="PROSITE" id="PS50181"/>
    </source>
</evidence>
<dbReference type="AlphaFoldDB" id="V4M003"/>
<dbReference type="SUPFAM" id="SSF52047">
    <property type="entry name" value="RNI-like"/>
    <property type="match status" value="1"/>
</dbReference>
<proteinExistence type="predicted"/>
<evidence type="ECO:0000313" key="3">
    <source>
        <dbReference type="EMBL" id="ESQ48097.1"/>
    </source>
</evidence>
<dbReference type="PANTHER" id="PTHR31900:SF32">
    <property type="entry name" value="F-BOX_RNI_FBD-LIKE DOMAIN PROTEIN"/>
    <property type="match status" value="1"/>
</dbReference>
<feature type="region of interest" description="Disordered" evidence="1">
    <location>
        <begin position="1"/>
        <end position="22"/>
    </location>
</feature>
<dbReference type="EMBL" id="KI517408">
    <property type="protein sequence ID" value="ESQ48097.1"/>
    <property type="molecule type" value="Genomic_DNA"/>
</dbReference>
<evidence type="ECO:0000256" key="1">
    <source>
        <dbReference type="SAM" id="MobiDB-lite"/>
    </source>
</evidence>
<dbReference type="SUPFAM" id="SSF81383">
    <property type="entry name" value="F-box domain"/>
    <property type="match status" value="1"/>
</dbReference>
<dbReference type="Gene3D" id="1.20.1280.50">
    <property type="match status" value="1"/>
</dbReference>
<reference evidence="3 4" key="1">
    <citation type="journal article" date="2013" name="Front. Plant Sci.">
        <title>The Reference Genome of the Halophytic Plant Eutrema salsugineum.</title>
        <authorList>
            <person name="Yang R."/>
            <person name="Jarvis D.E."/>
            <person name="Chen H."/>
            <person name="Beilstein M.A."/>
            <person name="Grimwood J."/>
            <person name="Jenkins J."/>
            <person name="Shu S."/>
            <person name="Prochnik S."/>
            <person name="Xin M."/>
            <person name="Ma C."/>
            <person name="Schmutz J."/>
            <person name="Wing R.A."/>
            <person name="Mitchell-Olds T."/>
            <person name="Schumaker K.S."/>
            <person name="Wang X."/>
        </authorList>
    </citation>
    <scope>NUCLEOTIDE SEQUENCE [LARGE SCALE GENOMIC DNA]</scope>
</reference>
<feature type="domain" description="F-box" evidence="2">
    <location>
        <begin position="21"/>
        <end position="57"/>
    </location>
</feature>
<gene>
    <name evidence="3" type="ORF">EUTSA_v10021970mg</name>
</gene>